<dbReference type="RefSeq" id="WP_027945621.1">
    <property type="nucleotide sequence ID" value="NZ_BSTI01000020.1"/>
</dbReference>
<comment type="caution">
    <text evidence="2">The sequence shown here is derived from an EMBL/GenBank/DDBJ whole genome shotgun (WGS) entry which is preliminary data.</text>
</comment>
<dbReference type="PROSITE" id="PS50075">
    <property type="entry name" value="CARRIER"/>
    <property type="match status" value="1"/>
</dbReference>
<dbReference type="InterPro" id="IPR036736">
    <property type="entry name" value="ACP-like_sf"/>
</dbReference>
<dbReference type="Gene3D" id="1.10.1200.10">
    <property type="entry name" value="ACP-like"/>
    <property type="match status" value="1"/>
</dbReference>
<gene>
    <name evidence="2" type="ORF">Atai01_66510</name>
</gene>
<protein>
    <recommendedName>
        <fullName evidence="1">Carrier domain-containing protein</fullName>
    </recommendedName>
</protein>
<evidence type="ECO:0000259" key="1">
    <source>
        <dbReference type="PROSITE" id="PS50075"/>
    </source>
</evidence>
<evidence type="ECO:0000313" key="2">
    <source>
        <dbReference type="EMBL" id="GLY70032.1"/>
    </source>
</evidence>
<sequence length="84" mass="9505">MTISLTGESVRENLLGFLERRTKRSWTPEEDLFASGLVSSMFAMELVVYVESTFAISIGGEDLKLANFRTVDVMTDLVLRLRDE</sequence>
<dbReference type="Proteomes" id="UP001165136">
    <property type="component" value="Unassembled WGS sequence"/>
</dbReference>
<dbReference type="InterPro" id="IPR009081">
    <property type="entry name" value="PP-bd_ACP"/>
</dbReference>
<name>A0A9W6R9J8_9PSEU</name>
<reference evidence="2" key="1">
    <citation type="submission" date="2023-03" db="EMBL/GenBank/DDBJ databases">
        <title>Amycolatopsis taiwanensis NBRC 103393.</title>
        <authorList>
            <person name="Ichikawa N."/>
            <person name="Sato H."/>
            <person name="Tonouchi N."/>
        </authorList>
    </citation>
    <scope>NUCLEOTIDE SEQUENCE</scope>
    <source>
        <strain evidence="2">NBRC 103393</strain>
    </source>
</reference>
<keyword evidence="3" id="KW-1185">Reference proteome</keyword>
<dbReference type="SUPFAM" id="SSF47336">
    <property type="entry name" value="ACP-like"/>
    <property type="match status" value="1"/>
</dbReference>
<feature type="domain" description="Carrier" evidence="1">
    <location>
        <begin position="1"/>
        <end position="82"/>
    </location>
</feature>
<evidence type="ECO:0000313" key="3">
    <source>
        <dbReference type="Proteomes" id="UP001165136"/>
    </source>
</evidence>
<accession>A0A9W6R9J8</accession>
<dbReference type="EMBL" id="BSTI01000020">
    <property type="protein sequence ID" value="GLY70032.1"/>
    <property type="molecule type" value="Genomic_DNA"/>
</dbReference>
<proteinExistence type="predicted"/>
<dbReference type="AlphaFoldDB" id="A0A9W6R9J8"/>
<organism evidence="2 3">
    <name type="scientific">Amycolatopsis taiwanensis</name>
    <dbReference type="NCBI Taxonomy" id="342230"/>
    <lineage>
        <taxon>Bacteria</taxon>
        <taxon>Bacillati</taxon>
        <taxon>Actinomycetota</taxon>
        <taxon>Actinomycetes</taxon>
        <taxon>Pseudonocardiales</taxon>
        <taxon>Pseudonocardiaceae</taxon>
        <taxon>Amycolatopsis</taxon>
    </lineage>
</organism>